<gene>
    <name evidence="1" type="ORF">Tci_916621</name>
</gene>
<feature type="non-terminal residue" evidence="1">
    <location>
        <position position="143"/>
    </location>
</feature>
<feature type="non-terminal residue" evidence="1">
    <location>
        <position position="1"/>
    </location>
</feature>
<accession>A0A699W993</accession>
<dbReference type="EMBL" id="BKCJ011627658">
    <property type="protein sequence ID" value="GFD44652.1"/>
    <property type="molecule type" value="Genomic_DNA"/>
</dbReference>
<evidence type="ECO:0000313" key="1">
    <source>
        <dbReference type="EMBL" id="GFD44652.1"/>
    </source>
</evidence>
<proteinExistence type="predicted"/>
<reference evidence="1" key="1">
    <citation type="journal article" date="2019" name="Sci. Rep.">
        <title>Draft genome of Tanacetum cinerariifolium, the natural source of mosquito coil.</title>
        <authorList>
            <person name="Yamashiro T."/>
            <person name="Shiraishi A."/>
            <person name="Satake H."/>
            <person name="Nakayama K."/>
        </authorList>
    </citation>
    <scope>NUCLEOTIDE SEQUENCE</scope>
</reference>
<sequence>GVDVTVCATLEADHRWLMKFAELTPGIFILPNFLSLSDFPRFILYIIESRSIDTVLVTGSTLGYQLLPYLRTAAPDTAFIDLCHTEEMHWLNGGHPRFALGYQDALDINVVSTRHLCEWMIQRGANPDNIRVMYTGIKSNPVS</sequence>
<organism evidence="1">
    <name type="scientific">Tanacetum cinerariifolium</name>
    <name type="common">Dalmatian daisy</name>
    <name type="synonym">Chrysanthemum cinerariifolium</name>
    <dbReference type="NCBI Taxonomy" id="118510"/>
    <lineage>
        <taxon>Eukaryota</taxon>
        <taxon>Viridiplantae</taxon>
        <taxon>Streptophyta</taxon>
        <taxon>Embryophyta</taxon>
        <taxon>Tracheophyta</taxon>
        <taxon>Spermatophyta</taxon>
        <taxon>Magnoliopsida</taxon>
        <taxon>eudicotyledons</taxon>
        <taxon>Gunneridae</taxon>
        <taxon>Pentapetalae</taxon>
        <taxon>asterids</taxon>
        <taxon>campanulids</taxon>
        <taxon>Asterales</taxon>
        <taxon>Asteraceae</taxon>
        <taxon>Asteroideae</taxon>
        <taxon>Anthemideae</taxon>
        <taxon>Anthemidinae</taxon>
        <taxon>Tanacetum</taxon>
    </lineage>
</organism>
<name>A0A699W993_TANCI</name>
<dbReference type="AlphaFoldDB" id="A0A699W993"/>
<protein>
    <submittedName>
        <fullName evidence="1">Uncharacterized protein</fullName>
    </submittedName>
</protein>
<comment type="caution">
    <text evidence="1">The sequence shown here is derived from an EMBL/GenBank/DDBJ whole genome shotgun (WGS) entry which is preliminary data.</text>
</comment>